<dbReference type="SUPFAM" id="SSF56042">
    <property type="entry name" value="PurM C-terminal domain-like"/>
    <property type="match status" value="1"/>
</dbReference>
<evidence type="ECO:0000313" key="4">
    <source>
        <dbReference type="EMBL" id="KPJ68604.1"/>
    </source>
</evidence>
<protein>
    <submittedName>
        <fullName evidence="4">Phosphoribosylformylglycinamidine synthase</fullName>
    </submittedName>
</protein>
<feature type="domain" description="PurM-like N-terminal" evidence="2">
    <location>
        <begin position="42"/>
        <end position="161"/>
    </location>
</feature>
<dbReference type="GO" id="GO:0006189">
    <property type="term" value="P:'de novo' IMP biosynthetic process"/>
    <property type="evidence" value="ECO:0007669"/>
    <property type="project" value="InterPro"/>
</dbReference>
<dbReference type="PANTHER" id="PTHR43555">
    <property type="entry name" value="PHOSPHORIBOSYLFORMYLGLYCINAMIDINE SYNTHASE SUBUNIT PURL"/>
    <property type="match status" value="1"/>
</dbReference>
<dbReference type="EMBL" id="LIZX01000049">
    <property type="protein sequence ID" value="KPJ68604.1"/>
    <property type="molecule type" value="Genomic_DNA"/>
</dbReference>
<name>A0A0S7Y3A2_UNCSA</name>
<evidence type="ECO:0000259" key="3">
    <source>
        <dbReference type="Pfam" id="PF02769"/>
    </source>
</evidence>
<proteinExistence type="inferred from homology"/>
<dbReference type="Proteomes" id="UP000051861">
    <property type="component" value="Unassembled WGS sequence"/>
</dbReference>
<dbReference type="Pfam" id="PF02769">
    <property type="entry name" value="AIRS_C"/>
    <property type="match status" value="1"/>
</dbReference>
<dbReference type="Gene3D" id="3.90.650.10">
    <property type="entry name" value="PurM-like C-terminal domain"/>
    <property type="match status" value="1"/>
</dbReference>
<dbReference type="InterPro" id="IPR016188">
    <property type="entry name" value="PurM-like_N"/>
</dbReference>
<dbReference type="Gene3D" id="3.30.1330.10">
    <property type="entry name" value="PurM-like, N-terminal domain"/>
    <property type="match status" value="1"/>
</dbReference>
<dbReference type="InterPro" id="IPR010074">
    <property type="entry name" value="PRibForGlyAmidine_synth_PurL"/>
</dbReference>
<dbReference type="InterPro" id="IPR036676">
    <property type="entry name" value="PurM-like_C_sf"/>
</dbReference>
<gene>
    <name evidence="4" type="ORF">AMJ44_06275</name>
</gene>
<dbReference type="AlphaFoldDB" id="A0A0S7Y3A2"/>
<evidence type="ECO:0000313" key="5">
    <source>
        <dbReference type="Proteomes" id="UP000051861"/>
    </source>
</evidence>
<comment type="caution">
    <text evidence="4">The sequence shown here is derived from an EMBL/GenBank/DDBJ whole genome shotgun (WGS) entry which is preliminary data.</text>
</comment>
<dbReference type="PATRIC" id="fig|1703775.3.peg.2369"/>
<keyword evidence="1" id="KW-0963">Cytoplasm</keyword>
<evidence type="ECO:0000259" key="2">
    <source>
        <dbReference type="Pfam" id="PF00586"/>
    </source>
</evidence>
<feature type="domain" description="PurM-like C-terminal" evidence="3">
    <location>
        <begin position="175"/>
        <end position="314"/>
    </location>
</feature>
<dbReference type="InterPro" id="IPR036921">
    <property type="entry name" value="PurM-like_N_sf"/>
</dbReference>
<dbReference type="HAMAP" id="MF_00420">
    <property type="entry name" value="PurL_2"/>
    <property type="match status" value="1"/>
</dbReference>
<dbReference type="InterPro" id="IPR010918">
    <property type="entry name" value="PurM-like_C_dom"/>
</dbReference>
<dbReference type="PANTHER" id="PTHR43555:SF1">
    <property type="entry name" value="PHOSPHORIBOSYLFORMYLGLYCINAMIDINE SYNTHASE SUBUNIT PURL"/>
    <property type="match status" value="1"/>
</dbReference>
<dbReference type="Pfam" id="PF00586">
    <property type="entry name" value="AIRS"/>
    <property type="match status" value="1"/>
</dbReference>
<evidence type="ECO:0000256" key="1">
    <source>
        <dbReference type="ARBA" id="ARBA00022490"/>
    </source>
</evidence>
<accession>A0A0S7Y3A2</accession>
<feature type="non-terminal residue" evidence="4">
    <location>
        <position position="1"/>
    </location>
</feature>
<dbReference type="GO" id="GO:0004642">
    <property type="term" value="F:phosphoribosylformylglycinamidine synthase activity"/>
    <property type="evidence" value="ECO:0007669"/>
    <property type="project" value="InterPro"/>
</dbReference>
<dbReference type="SUPFAM" id="SSF55326">
    <property type="entry name" value="PurM N-terminal domain-like"/>
    <property type="match status" value="1"/>
</dbReference>
<dbReference type="CDD" id="cd02204">
    <property type="entry name" value="PurL_repeat2"/>
    <property type="match status" value="1"/>
</dbReference>
<sequence length="342" mass="35912">PIPNNHNQILLKLLSHPTIASKEWVFKKGDPKLGKSIPVGPGSDAGIMAVPGSKKGIAATTDCNGSYVYLDPFNGGAIAVAEAARNLVCAGAKPLAITDGINFGNPKNPEIYWQFHQAALGISEACKKLNTPVVSGNVSFNNENPKGSVDPTPVIGMVGVIDDAGKAVTQSFKTAGDVILLIGQNQEELGGSQYLQIIHNQKKGPLPKLDLDLEKRVQDTVLEAIQKGLVASAHDCSEGGLAVALAECCITDAKNQLGASVKLDGSKIRPDALIFGETQSRIIVSAKPENAAEIEKLCKKNKVPVSRLGSVGKESLKIAGLIDLKTSEMDKAWRGSIPSALA</sequence>
<reference evidence="4 5" key="1">
    <citation type="journal article" date="2015" name="Microbiome">
        <title>Genomic resolution of linkages in carbon, nitrogen, and sulfur cycling among widespread estuary sediment bacteria.</title>
        <authorList>
            <person name="Baker B.J."/>
            <person name="Lazar C.S."/>
            <person name="Teske A.P."/>
            <person name="Dick G.J."/>
        </authorList>
    </citation>
    <scope>NUCLEOTIDE SEQUENCE [LARGE SCALE GENOMIC DNA]</scope>
    <source>
        <strain evidence="4">DG_54_3</strain>
    </source>
</reference>
<organism evidence="4 5">
    <name type="scientific">candidate division WOR-1 bacterium DG_54_3</name>
    <dbReference type="NCBI Taxonomy" id="1703775"/>
    <lineage>
        <taxon>Bacteria</taxon>
        <taxon>Bacillati</taxon>
        <taxon>Saganbacteria</taxon>
    </lineage>
</organism>